<dbReference type="RefSeq" id="WP_368636552.1">
    <property type="nucleotide sequence ID" value="NZ_JBFRHK010000005.1"/>
</dbReference>
<evidence type="ECO:0000313" key="2">
    <source>
        <dbReference type="Proteomes" id="UP001558534"/>
    </source>
</evidence>
<proteinExistence type="predicted"/>
<accession>A0ABV3VXW0</accession>
<comment type="caution">
    <text evidence="1">The sequence shown here is derived from an EMBL/GenBank/DDBJ whole genome shotgun (WGS) entry which is preliminary data.</text>
</comment>
<keyword evidence="2" id="KW-1185">Reference proteome</keyword>
<reference evidence="1 2" key="1">
    <citation type="submission" date="2024-07" db="EMBL/GenBank/DDBJ databases">
        <title>Characterization of a bacterium isolated from hydrolysated instant sea cucumber by whole-genome sequencing and metabolomics.</title>
        <authorList>
            <person name="Luo X."/>
            <person name="Zhang Z."/>
            <person name="Zheng Z."/>
            <person name="Zhang W."/>
            <person name="Ming T."/>
            <person name="Jiao L."/>
            <person name="Su X."/>
            <person name="Kong F."/>
            <person name="Xu J."/>
        </authorList>
    </citation>
    <scope>NUCLEOTIDE SEQUENCE [LARGE SCALE GENOMIC DNA]</scope>
    <source>
        <strain evidence="1 2">XL-2024</strain>
    </source>
</reference>
<organism evidence="1 2">
    <name type="scientific">Lysinibacillus xylanilyticus</name>
    <dbReference type="NCBI Taxonomy" id="582475"/>
    <lineage>
        <taxon>Bacteria</taxon>
        <taxon>Bacillati</taxon>
        <taxon>Bacillota</taxon>
        <taxon>Bacilli</taxon>
        <taxon>Bacillales</taxon>
        <taxon>Bacillaceae</taxon>
        <taxon>Lysinibacillus</taxon>
    </lineage>
</organism>
<sequence length="140" mass="16218">MNYESKTIKLAMNDGKIFEGMLKLYEESLDDEEMVLIELLILGDTISFKHENFFLALQSLRQHLEDKHIQVMCNGAALNVYPSTMQLSMGTGRLAYKVKFGEPAKLKDVVDIFEFDNSLRFVKIEEQFSYHIRWSNSLKG</sequence>
<protein>
    <recommendedName>
        <fullName evidence="3">BTB domain-containing protein</fullName>
    </recommendedName>
</protein>
<dbReference type="EMBL" id="JBFRHK010000005">
    <property type="protein sequence ID" value="MEX3745686.1"/>
    <property type="molecule type" value="Genomic_DNA"/>
</dbReference>
<name>A0ABV3VXW0_9BACI</name>
<dbReference type="Proteomes" id="UP001558534">
    <property type="component" value="Unassembled WGS sequence"/>
</dbReference>
<evidence type="ECO:0000313" key="1">
    <source>
        <dbReference type="EMBL" id="MEX3745686.1"/>
    </source>
</evidence>
<gene>
    <name evidence="1" type="ORF">AB1300_11120</name>
</gene>
<evidence type="ECO:0008006" key="3">
    <source>
        <dbReference type="Google" id="ProtNLM"/>
    </source>
</evidence>